<dbReference type="Proteomes" id="UP000694888">
    <property type="component" value="Unplaced"/>
</dbReference>
<dbReference type="PROSITE" id="PS50250">
    <property type="entry name" value="PCI"/>
    <property type="match status" value="1"/>
</dbReference>
<evidence type="ECO:0000256" key="1">
    <source>
        <dbReference type="ARBA" id="ARBA00004123"/>
    </source>
</evidence>
<evidence type="ECO:0000313" key="10">
    <source>
        <dbReference type="RefSeq" id="XP_012946085.1"/>
    </source>
</evidence>
<dbReference type="PANTHER" id="PTHR15350:SF5">
    <property type="entry name" value="COP9 SIGNALOSOME COMPLEX SUBUNIT 7"/>
    <property type="match status" value="1"/>
</dbReference>
<dbReference type="GeneID" id="101847167"/>
<dbReference type="RefSeq" id="XP_035829430.1">
    <property type="nucleotide sequence ID" value="XM_035973537.1"/>
</dbReference>
<evidence type="ECO:0000256" key="4">
    <source>
        <dbReference type="ARBA" id="ARBA00022490"/>
    </source>
</evidence>
<dbReference type="RefSeq" id="XP_012946085.1">
    <property type="nucleotide sequence ID" value="XM_013090631.2"/>
</dbReference>
<evidence type="ECO:0000313" key="11">
    <source>
        <dbReference type="RefSeq" id="XP_035829430.1"/>
    </source>
</evidence>
<keyword evidence="9" id="KW-1185">Reference proteome</keyword>
<keyword evidence="5" id="KW-0736">Signalosome</keyword>
<keyword evidence="7" id="KW-0175">Coiled coil</keyword>
<evidence type="ECO:0000313" key="9">
    <source>
        <dbReference type="Proteomes" id="UP000694888"/>
    </source>
</evidence>
<comment type="similarity">
    <text evidence="3">Belongs to the CSN7/EIF3M family. CSN7 subfamily.</text>
</comment>
<comment type="subcellular location">
    <subcellularLocation>
        <location evidence="2">Cytoplasm</location>
    </subcellularLocation>
    <subcellularLocation>
        <location evidence="1">Nucleus</location>
    </subcellularLocation>
</comment>
<name>A0ABM1AEE0_APLCA</name>
<evidence type="ECO:0000256" key="2">
    <source>
        <dbReference type="ARBA" id="ARBA00004496"/>
    </source>
</evidence>
<dbReference type="PANTHER" id="PTHR15350">
    <property type="entry name" value="COP9 SIGNALOSOME COMPLEX SUBUNIT 7/DENDRITIC CELL PROTEIN GA17"/>
    <property type="match status" value="1"/>
</dbReference>
<dbReference type="Pfam" id="PF22061">
    <property type="entry name" value="CSN7_HB_subdom"/>
    <property type="match status" value="1"/>
</dbReference>
<keyword evidence="6" id="KW-0539">Nucleus</keyword>
<evidence type="ECO:0000259" key="8">
    <source>
        <dbReference type="PROSITE" id="PS50250"/>
    </source>
</evidence>
<dbReference type="InterPro" id="IPR000717">
    <property type="entry name" value="PCI_dom"/>
</dbReference>
<evidence type="ECO:0000256" key="7">
    <source>
        <dbReference type="SAM" id="Coils"/>
    </source>
</evidence>
<feature type="domain" description="PCI" evidence="8">
    <location>
        <begin position="1"/>
        <end position="157"/>
    </location>
</feature>
<reference evidence="10 11" key="1">
    <citation type="submission" date="2025-05" db="UniProtKB">
        <authorList>
            <consortium name="RefSeq"/>
        </authorList>
    </citation>
    <scope>IDENTIFICATION</scope>
</reference>
<dbReference type="Pfam" id="PF01399">
    <property type="entry name" value="PCI"/>
    <property type="match status" value="1"/>
</dbReference>
<dbReference type="Pfam" id="PF18392">
    <property type="entry name" value="CSN7a_helixI"/>
    <property type="match status" value="1"/>
</dbReference>
<proteinExistence type="inferred from homology"/>
<evidence type="ECO:0000256" key="5">
    <source>
        <dbReference type="ARBA" id="ARBA00022790"/>
    </source>
</evidence>
<evidence type="ECO:0000256" key="3">
    <source>
        <dbReference type="ARBA" id="ARBA00008482"/>
    </source>
</evidence>
<accession>A0ABM1AEE0</accession>
<protein>
    <submittedName>
        <fullName evidence="10 11">COP9 signalosome complex subunit 7b isoform X1</fullName>
    </submittedName>
</protein>
<dbReference type="InterPro" id="IPR041481">
    <property type="entry name" value="CSN7_helixI"/>
</dbReference>
<dbReference type="SMART" id="SM00088">
    <property type="entry name" value="PINT"/>
    <property type="match status" value="1"/>
</dbReference>
<sequence>MSAEKSGNPMEPFLLLLKDAKGAGAASVLTQAMASPNVYVFGEFLDLPNVQELSSGPHASVYQLLQVFAYGTYKDYKANQAQLPDLTQTQLTKLRHLTVVSLATRSKCIPYSVLLEELAMENVRNLEDLIIEVIYADIIHGKLDQKNQQLEIDYAIGRDIHENALSEVTVVLQQWCNGCEGVLKSIEEQINRANNCKVQQNQLKAALEQEVNNIKKTIKTSQQQDIEEVMVTDSRSDMAMAEKAGKKSAKTKGDVIILQAPRQQRREALEQMINPHDMAWMAYSGDDE</sequence>
<gene>
    <name evidence="10 11" type="primary">LOC101847167</name>
</gene>
<evidence type="ECO:0000256" key="6">
    <source>
        <dbReference type="ARBA" id="ARBA00023242"/>
    </source>
</evidence>
<organism evidence="9 10">
    <name type="scientific">Aplysia californica</name>
    <name type="common">California sea hare</name>
    <dbReference type="NCBI Taxonomy" id="6500"/>
    <lineage>
        <taxon>Eukaryota</taxon>
        <taxon>Metazoa</taxon>
        <taxon>Spiralia</taxon>
        <taxon>Lophotrochozoa</taxon>
        <taxon>Mollusca</taxon>
        <taxon>Gastropoda</taxon>
        <taxon>Heterobranchia</taxon>
        <taxon>Euthyneura</taxon>
        <taxon>Tectipleura</taxon>
        <taxon>Aplysiida</taxon>
        <taxon>Aplysioidea</taxon>
        <taxon>Aplysiidae</taxon>
        <taxon>Aplysia</taxon>
    </lineage>
</organism>
<keyword evidence="4" id="KW-0963">Cytoplasm</keyword>
<feature type="coiled-coil region" evidence="7">
    <location>
        <begin position="190"/>
        <end position="224"/>
    </location>
</feature>
<dbReference type="InterPro" id="IPR045237">
    <property type="entry name" value="COPS7/eIF3m"/>
</dbReference>